<dbReference type="AlphaFoldDB" id="A0A4T2GQH7"/>
<feature type="transmembrane region" description="Helical" evidence="2">
    <location>
        <begin position="45"/>
        <end position="66"/>
    </location>
</feature>
<dbReference type="InterPro" id="IPR004474">
    <property type="entry name" value="LytR_CpsA_psr"/>
</dbReference>
<keyword evidence="2" id="KW-0812">Transmembrane</keyword>
<dbReference type="InterPro" id="IPR050922">
    <property type="entry name" value="LytR/CpsA/Psr_CW_biosynth"/>
</dbReference>
<feature type="domain" description="DNA polymerase processivity factor" evidence="3">
    <location>
        <begin position="70"/>
        <end position="183"/>
    </location>
</feature>
<dbReference type="InterPro" id="IPR004190">
    <property type="entry name" value="DNA_pol_proc_fac"/>
</dbReference>
<reference evidence="6 7" key="1">
    <citation type="submission" date="2019-04" db="EMBL/GenBank/DDBJ databases">
        <title>Genome analysis of Streptococcus suis strain WUSS424.</title>
        <authorList>
            <person name="Chen H."/>
            <person name="Gao X."/>
            <person name="Wu Z."/>
        </authorList>
    </citation>
    <scope>NUCLEOTIDE SEQUENCE [LARGE SCALE GENOMIC DNA]</scope>
    <source>
        <strain evidence="6 7">WUSS424</strain>
    </source>
</reference>
<keyword evidence="2" id="KW-0472">Membrane</keyword>
<evidence type="ECO:0000256" key="1">
    <source>
        <dbReference type="ARBA" id="ARBA00006068"/>
    </source>
</evidence>
<evidence type="ECO:0000259" key="4">
    <source>
        <dbReference type="Pfam" id="PF03816"/>
    </source>
</evidence>
<dbReference type="EMBL" id="SSXO01000002">
    <property type="protein sequence ID" value="TII00307.1"/>
    <property type="molecule type" value="Genomic_DNA"/>
</dbReference>
<dbReference type="PANTHER" id="PTHR33392">
    <property type="entry name" value="POLYISOPRENYL-TEICHOIC ACID--PEPTIDOGLYCAN TEICHOIC ACID TRANSFERASE TAGU"/>
    <property type="match status" value="1"/>
</dbReference>
<feature type="transmembrane region" description="Helical" evidence="2">
    <location>
        <begin position="12"/>
        <end position="33"/>
    </location>
</feature>
<sequence length="481" mass="52812">MNNKRNRKNSSKLGLVNCALLIVYGLLAGLFLITMYRYQVLDFRAINHVVTGLMVGVFLLGVFLVFKKAARVFTCILLVLALLASSLGLYGLRSVVNLSSNLNSSSSFTEYEMSVIVPADSSITDVSQLTSVLAPTANDASNIDELVANVKSMENFDLPLTQSSSYLDAYNTMMNGGAEAMVLNGVFSDIIETEVPDFASKVKKIFTYTITKEVDASNEEVSGDVLNIYISGIDTYGPISSVSRSDVNIIMTVNMKTHKVLLTTTPRDAYVAIADGGQNQYDKLTHAGIYGVTASEHTLENLYGIDIHYYVRLNFTSFLNLIDVVGGIDVYNETEFTSIHDNTHFSVGNIHLDAKQALAFVRERYALSDGDADRGRNQQKVIAALIEKLSKPENLTNYQEIISGIESSVQTDMPLETMMQLVNTQMESGSSYSVESQDLTGTGRMDLPSYAMPTSQLYMLEINQESLTQVTNKIQSIISGN</sequence>
<comment type="similarity">
    <text evidence="1">Belongs to the LytR/CpsA/Psr (LCP) family.</text>
</comment>
<dbReference type="Pfam" id="PF02916">
    <property type="entry name" value="DNA_PPF"/>
    <property type="match status" value="1"/>
</dbReference>
<dbReference type="GO" id="GO:0006260">
    <property type="term" value="P:DNA replication"/>
    <property type="evidence" value="ECO:0007669"/>
    <property type="project" value="InterPro"/>
</dbReference>
<evidence type="ECO:0000256" key="2">
    <source>
        <dbReference type="SAM" id="Phobius"/>
    </source>
</evidence>
<evidence type="ECO:0000313" key="7">
    <source>
        <dbReference type="Proteomes" id="UP000305165"/>
    </source>
</evidence>
<dbReference type="OrthoDB" id="27330at2"/>
<gene>
    <name evidence="6" type="ORF">FAJ39_00215</name>
    <name evidence="5" type="ORF">FAJ39_04375</name>
</gene>
<dbReference type="EMBL" id="SSXO01000001">
    <property type="protein sequence ID" value="TII00797.1"/>
    <property type="molecule type" value="Genomic_DNA"/>
</dbReference>
<dbReference type="Gene3D" id="3.40.630.190">
    <property type="entry name" value="LCP protein"/>
    <property type="match status" value="1"/>
</dbReference>
<dbReference type="Pfam" id="PF03816">
    <property type="entry name" value="LytR_cpsA_psr"/>
    <property type="match status" value="1"/>
</dbReference>
<dbReference type="PANTHER" id="PTHR33392:SF6">
    <property type="entry name" value="POLYISOPRENYL-TEICHOIC ACID--PEPTIDOGLYCAN TEICHOIC ACID TRANSFERASE TAGU"/>
    <property type="match status" value="1"/>
</dbReference>
<organism evidence="6 7">
    <name type="scientific">Streptococcus suis</name>
    <dbReference type="NCBI Taxonomy" id="1307"/>
    <lineage>
        <taxon>Bacteria</taxon>
        <taxon>Bacillati</taxon>
        <taxon>Bacillota</taxon>
        <taxon>Bacilli</taxon>
        <taxon>Lactobacillales</taxon>
        <taxon>Streptococcaceae</taxon>
        <taxon>Streptococcus</taxon>
    </lineage>
</organism>
<dbReference type="Proteomes" id="UP000305165">
    <property type="component" value="Unassembled WGS sequence"/>
</dbReference>
<protein>
    <submittedName>
        <fullName evidence="6">LytR family transcriptional regulator</fullName>
    </submittedName>
</protein>
<feature type="transmembrane region" description="Helical" evidence="2">
    <location>
        <begin position="73"/>
        <end position="92"/>
    </location>
</feature>
<name>A0A4T2GQH7_STRSU</name>
<feature type="domain" description="Cell envelope-related transcriptional attenuator" evidence="4">
    <location>
        <begin position="244"/>
        <end position="390"/>
    </location>
</feature>
<dbReference type="Gene3D" id="3.40.190.10">
    <property type="entry name" value="Periplasmic binding protein-like II"/>
    <property type="match status" value="1"/>
</dbReference>
<evidence type="ECO:0000313" key="5">
    <source>
        <dbReference type="EMBL" id="TII00307.1"/>
    </source>
</evidence>
<dbReference type="NCBIfam" id="TIGR00350">
    <property type="entry name" value="lytR_cpsA_psr"/>
    <property type="match status" value="1"/>
</dbReference>
<evidence type="ECO:0000259" key="3">
    <source>
        <dbReference type="Pfam" id="PF02916"/>
    </source>
</evidence>
<comment type="caution">
    <text evidence="6">The sequence shown here is derived from an EMBL/GenBank/DDBJ whole genome shotgun (WGS) entry which is preliminary data.</text>
</comment>
<proteinExistence type="inferred from homology"/>
<accession>A0A4T2GQH7</accession>
<keyword evidence="2" id="KW-1133">Transmembrane helix</keyword>
<evidence type="ECO:0000313" key="6">
    <source>
        <dbReference type="EMBL" id="TII00797.1"/>
    </source>
</evidence>